<dbReference type="Gene3D" id="2.30.42.10">
    <property type="match status" value="1"/>
</dbReference>
<dbReference type="Pfam" id="PF17820">
    <property type="entry name" value="PDZ_6"/>
    <property type="match status" value="1"/>
</dbReference>
<dbReference type="InterPro" id="IPR036034">
    <property type="entry name" value="PDZ_sf"/>
</dbReference>
<keyword evidence="3 5" id="KW-0378">Hydrolase</keyword>
<dbReference type="CDD" id="cd06782">
    <property type="entry name" value="cpPDZ_CPP-like"/>
    <property type="match status" value="1"/>
</dbReference>
<organism evidence="8 9">
    <name type="scientific">Solirubrobacter pauli</name>
    <dbReference type="NCBI Taxonomy" id="166793"/>
    <lineage>
        <taxon>Bacteria</taxon>
        <taxon>Bacillati</taxon>
        <taxon>Actinomycetota</taxon>
        <taxon>Thermoleophilia</taxon>
        <taxon>Solirubrobacterales</taxon>
        <taxon>Solirubrobacteraceae</taxon>
        <taxon>Solirubrobacter</taxon>
    </lineage>
</organism>
<sequence>MRRLRTALLALLIPLALVIGILLGGHPDWLPGFARDTLVADSDGRQYEQAIDKIEADYYRKVDREKLLNKSLESAVESLDDQFSHYFSPSEYHSFQLDTEGAFEGVGMSVAEVPEGLRVTQVYDGSPAKEGGLKEGDVIVEADGKSLEGKNSDQSTALIKGPAGSEVTLKLKTGRVFKLKRAKVDIPIVQHRQETQDGKKIGWVSLAGFTSGSGDDVEKAVKDELKKGATGIVFDLRHNGGGLLNEAVEVASVFLPEGRVVSTKGRARPERVYNATGGAIDDKIPVVVLVDEGSASASEIVTGALQDRKRAKVVGTRTFGKGVFQEIEQLDNGGALDITVGEYFTPSGRNLGGGGVRKGAGITPDIQASDDPKTERDEALDKALETVAAG</sequence>
<dbReference type="NCBIfam" id="TIGR00225">
    <property type="entry name" value="prc"/>
    <property type="match status" value="1"/>
</dbReference>
<accession>A0A660L838</accession>
<dbReference type="InterPro" id="IPR001478">
    <property type="entry name" value="PDZ"/>
</dbReference>
<gene>
    <name evidence="8" type="ORF">C8N24_1049</name>
</gene>
<dbReference type="GO" id="GO:0004175">
    <property type="term" value="F:endopeptidase activity"/>
    <property type="evidence" value="ECO:0007669"/>
    <property type="project" value="TreeGrafter"/>
</dbReference>
<dbReference type="Pfam" id="PF03572">
    <property type="entry name" value="Peptidase_S41"/>
    <property type="match status" value="1"/>
</dbReference>
<evidence type="ECO:0000256" key="1">
    <source>
        <dbReference type="ARBA" id="ARBA00009179"/>
    </source>
</evidence>
<feature type="compositionally biased region" description="Basic and acidic residues" evidence="6">
    <location>
        <begin position="370"/>
        <end position="379"/>
    </location>
</feature>
<dbReference type="CDD" id="cd07560">
    <property type="entry name" value="Peptidase_S41_CPP"/>
    <property type="match status" value="1"/>
</dbReference>
<dbReference type="PANTHER" id="PTHR32060:SF22">
    <property type="entry name" value="CARBOXYL-TERMINAL-PROCESSING PEPTIDASE 3, CHLOROPLASTIC"/>
    <property type="match status" value="1"/>
</dbReference>
<keyword evidence="4 5" id="KW-0720">Serine protease</keyword>
<dbReference type="PANTHER" id="PTHR32060">
    <property type="entry name" value="TAIL-SPECIFIC PROTEASE"/>
    <property type="match status" value="1"/>
</dbReference>
<dbReference type="InterPro" id="IPR004447">
    <property type="entry name" value="Peptidase_S41A"/>
</dbReference>
<dbReference type="GO" id="GO:0006508">
    <property type="term" value="P:proteolysis"/>
    <property type="evidence" value="ECO:0007669"/>
    <property type="project" value="UniProtKB-KW"/>
</dbReference>
<name>A0A660L838_9ACTN</name>
<dbReference type="SMART" id="SM00228">
    <property type="entry name" value="PDZ"/>
    <property type="match status" value="1"/>
</dbReference>
<feature type="domain" description="PDZ" evidence="7">
    <location>
        <begin position="92"/>
        <end position="160"/>
    </location>
</feature>
<dbReference type="InterPro" id="IPR029045">
    <property type="entry name" value="ClpP/crotonase-like_dom_sf"/>
</dbReference>
<evidence type="ECO:0000256" key="2">
    <source>
        <dbReference type="ARBA" id="ARBA00022670"/>
    </source>
</evidence>
<comment type="similarity">
    <text evidence="1 5">Belongs to the peptidase S41A family.</text>
</comment>
<evidence type="ECO:0000259" key="7">
    <source>
        <dbReference type="PROSITE" id="PS50106"/>
    </source>
</evidence>
<dbReference type="SMART" id="SM00245">
    <property type="entry name" value="TSPc"/>
    <property type="match status" value="1"/>
</dbReference>
<dbReference type="OrthoDB" id="9812068at2"/>
<dbReference type="GO" id="GO:0007165">
    <property type="term" value="P:signal transduction"/>
    <property type="evidence" value="ECO:0007669"/>
    <property type="project" value="TreeGrafter"/>
</dbReference>
<keyword evidence="2 5" id="KW-0645">Protease</keyword>
<dbReference type="PROSITE" id="PS50106">
    <property type="entry name" value="PDZ"/>
    <property type="match status" value="1"/>
</dbReference>
<dbReference type="RefSeq" id="WP_121248658.1">
    <property type="nucleotide sequence ID" value="NZ_RBIL01000001.1"/>
</dbReference>
<dbReference type="SUPFAM" id="SSF52096">
    <property type="entry name" value="ClpP/crotonase"/>
    <property type="match status" value="1"/>
</dbReference>
<dbReference type="InterPro" id="IPR005151">
    <property type="entry name" value="Tail-specific_protease"/>
</dbReference>
<evidence type="ECO:0000256" key="6">
    <source>
        <dbReference type="SAM" id="MobiDB-lite"/>
    </source>
</evidence>
<dbReference type="Gene3D" id="3.90.226.10">
    <property type="entry name" value="2-enoyl-CoA Hydratase, Chain A, domain 1"/>
    <property type="match status" value="1"/>
</dbReference>
<evidence type="ECO:0000256" key="4">
    <source>
        <dbReference type="ARBA" id="ARBA00022825"/>
    </source>
</evidence>
<dbReference type="EMBL" id="RBIL01000001">
    <property type="protein sequence ID" value="RKQ91228.1"/>
    <property type="molecule type" value="Genomic_DNA"/>
</dbReference>
<dbReference type="GO" id="GO:0030288">
    <property type="term" value="C:outer membrane-bounded periplasmic space"/>
    <property type="evidence" value="ECO:0007669"/>
    <property type="project" value="TreeGrafter"/>
</dbReference>
<evidence type="ECO:0000256" key="5">
    <source>
        <dbReference type="RuleBase" id="RU004404"/>
    </source>
</evidence>
<evidence type="ECO:0000313" key="9">
    <source>
        <dbReference type="Proteomes" id="UP000278962"/>
    </source>
</evidence>
<dbReference type="Gene3D" id="3.30.750.44">
    <property type="match status" value="1"/>
</dbReference>
<dbReference type="InterPro" id="IPR041489">
    <property type="entry name" value="PDZ_6"/>
</dbReference>
<feature type="region of interest" description="Disordered" evidence="6">
    <location>
        <begin position="352"/>
        <end position="379"/>
    </location>
</feature>
<comment type="caution">
    <text evidence="8">The sequence shown here is derived from an EMBL/GenBank/DDBJ whole genome shotgun (WGS) entry which is preliminary data.</text>
</comment>
<evidence type="ECO:0000256" key="3">
    <source>
        <dbReference type="ARBA" id="ARBA00022801"/>
    </source>
</evidence>
<reference evidence="8 9" key="1">
    <citation type="submission" date="2018-10" db="EMBL/GenBank/DDBJ databases">
        <title>Genomic Encyclopedia of Archaeal and Bacterial Type Strains, Phase II (KMG-II): from individual species to whole genera.</title>
        <authorList>
            <person name="Goeker M."/>
        </authorList>
    </citation>
    <scope>NUCLEOTIDE SEQUENCE [LARGE SCALE GENOMIC DNA]</scope>
    <source>
        <strain evidence="8 9">DSM 14954</strain>
    </source>
</reference>
<dbReference type="AlphaFoldDB" id="A0A660L838"/>
<dbReference type="Proteomes" id="UP000278962">
    <property type="component" value="Unassembled WGS sequence"/>
</dbReference>
<protein>
    <submittedName>
        <fullName evidence="8">S41A family C-terminal processing peptidase-2</fullName>
    </submittedName>
</protein>
<dbReference type="GO" id="GO:0008236">
    <property type="term" value="F:serine-type peptidase activity"/>
    <property type="evidence" value="ECO:0007669"/>
    <property type="project" value="UniProtKB-KW"/>
</dbReference>
<proteinExistence type="inferred from homology"/>
<evidence type="ECO:0000313" key="8">
    <source>
        <dbReference type="EMBL" id="RKQ91228.1"/>
    </source>
</evidence>
<dbReference type="SUPFAM" id="SSF50156">
    <property type="entry name" value="PDZ domain-like"/>
    <property type="match status" value="1"/>
</dbReference>
<keyword evidence="9" id="KW-1185">Reference proteome</keyword>